<dbReference type="EMBL" id="JANBVB010000658">
    <property type="protein sequence ID" value="KAJ2892793.1"/>
    <property type="molecule type" value="Genomic_DNA"/>
</dbReference>
<gene>
    <name evidence="1" type="ORF">IWW38_003082</name>
</gene>
<comment type="caution">
    <text evidence="1">The sequence shown here is derived from an EMBL/GenBank/DDBJ whole genome shotgun (WGS) entry which is preliminary data.</text>
</comment>
<name>A0ACC1M3F9_9FUNG</name>
<dbReference type="Proteomes" id="UP001139981">
    <property type="component" value="Unassembled WGS sequence"/>
</dbReference>
<evidence type="ECO:0000313" key="2">
    <source>
        <dbReference type="Proteomes" id="UP001139981"/>
    </source>
</evidence>
<protein>
    <submittedName>
        <fullName evidence="1">Uncharacterized protein</fullName>
    </submittedName>
</protein>
<proteinExistence type="predicted"/>
<reference evidence="1" key="1">
    <citation type="submission" date="2022-07" db="EMBL/GenBank/DDBJ databases">
        <title>Phylogenomic reconstructions and comparative analyses of Kickxellomycotina fungi.</title>
        <authorList>
            <person name="Reynolds N.K."/>
            <person name="Stajich J.E."/>
            <person name="Barry K."/>
            <person name="Grigoriev I.V."/>
            <person name="Crous P."/>
            <person name="Smith M.E."/>
        </authorList>
    </citation>
    <scope>NUCLEOTIDE SEQUENCE</scope>
    <source>
        <strain evidence="1">CBS 190363</strain>
    </source>
</reference>
<organism evidence="1 2">
    <name type="scientific">Coemansia aciculifera</name>
    <dbReference type="NCBI Taxonomy" id="417176"/>
    <lineage>
        <taxon>Eukaryota</taxon>
        <taxon>Fungi</taxon>
        <taxon>Fungi incertae sedis</taxon>
        <taxon>Zoopagomycota</taxon>
        <taxon>Kickxellomycotina</taxon>
        <taxon>Kickxellomycetes</taxon>
        <taxon>Kickxellales</taxon>
        <taxon>Kickxellaceae</taxon>
        <taxon>Coemansia</taxon>
    </lineage>
</organism>
<evidence type="ECO:0000313" key="1">
    <source>
        <dbReference type="EMBL" id="KAJ2892793.1"/>
    </source>
</evidence>
<accession>A0ACC1M3F9</accession>
<sequence>MRYSESTLGGSLLGKLDHYRTRSRPPLTITRVDCHPWPYSSDDLPALDISEIIRRKDEPQTPLSASTPAPPQPPSSDTRSSITSDTTASVSIHTTVAITLPRPSTAGAIPHFSHRASLGSRPSTACESPSSNGQQQQQQRRRLRHDYFRVATMDGQSTIPASYKCPIATCETRFSYFEHLQGHWTEEHPWNRGGILTPVCDGGIRRLGWWEHKRRFFASLVHGKHRAEFPECPVADGTRLRRKSSSIEDVCRSDYGDITLRGSRTYHVSPRVVPMWQVARWEATRDSAAAKS</sequence>
<keyword evidence="2" id="KW-1185">Reference proteome</keyword>